<evidence type="ECO:0000313" key="2">
    <source>
        <dbReference type="Proteomes" id="UP000256794"/>
    </source>
</evidence>
<dbReference type="Proteomes" id="UP000256794">
    <property type="component" value="Unassembled WGS sequence"/>
</dbReference>
<dbReference type="EMBL" id="QUMX01000096">
    <property type="protein sequence ID" value="REG26262.1"/>
    <property type="molecule type" value="Genomic_DNA"/>
</dbReference>
<reference evidence="1 2" key="1">
    <citation type="submission" date="2018-08" db="EMBL/GenBank/DDBJ databases">
        <title>Genomic Encyclopedia of Archaeal and Bacterial Type Strains, Phase II (KMG-II): from individual species to whole genera.</title>
        <authorList>
            <person name="Goeker M."/>
        </authorList>
    </citation>
    <scope>NUCLEOTIDE SEQUENCE [LARGE SCALE GENOMIC DNA]</scope>
    <source>
        <strain evidence="1 2">DSM 582</strain>
    </source>
</reference>
<keyword evidence="2" id="KW-1185">Reference proteome</keyword>
<protein>
    <submittedName>
        <fullName evidence="1">Uncharacterized protein</fullName>
    </submittedName>
</protein>
<evidence type="ECO:0000313" key="1">
    <source>
        <dbReference type="EMBL" id="REG26262.1"/>
    </source>
</evidence>
<gene>
    <name evidence="1" type="ORF">ATH84_10962</name>
</gene>
<dbReference type="AlphaFoldDB" id="A0AAQ0HCT3"/>
<accession>A0AAQ0HCT3</accession>
<dbReference type="RefSeq" id="WP_036761360.1">
    <property type="nucleotide sequence ID" value="NZ_CP035287.1"/>
</dbReference>
<comment type="caution">
    <text evidence="1">The sequence shown here is derived from an EMBL/GenBank/DDBJ whole genome shotgun (WGS) entry which is preliminary data.</text>
</comment>
<organism evidence="1 2">
    <name type="scientific">Paracoccus versutus</name>
    <name type="common">Thiobacillus versutus</name>
    <dbReference type="NCBI Taxonomy" id="34007"/>
    <lineage>
        <taxon>Bacteria</taxon>
        <taxon>Pseudomonadati</taxon>
        <taxon>Pseudomonadota</taxon>
        <taxon>Alphaproteobacteria</taxon>
        <taxon>Rhodobacterales</taxon>
        <taxon>Paracoccaceae</taxon>
        <taxon>Paracoccus</taxon>
    </lineage>
</organism>
<proteinExistence type="predicted"/>
<sequence>MPTHISLPNERAEQLRMIAKAKNTTIPEVIAGFVRSEIEAGTIPAEIPGIDVTSTGPAITIRARGFEAEIPADQGPTLGDLLRGAGNVTSDPERKKRWIEGLAALSGIKVKRAGNGLKLISPITGQEIPLNLDVAADLGDQIERKAAE</sequence>
<name>A0AAQ0HCT3_PARVE</name>